<keyword evidence="1" id="KW-0812">Transmembrane</keyword>
<keyword evidence="3" id="KW-1185">Reference proteome</keyword>
<dbReference type="Proteomes" id="UP000594759">
    <property type="component" value="Chromosome"/>
</dbReference>
<accession>A0A7S9KZS7</accession>
<proteinExistence type="predicted"/>
<dbReference type="EMBL" id="CP064939">
    <property type="protein sequence ID" value="QPH39855.1"/>
    <property type="molecule type" value="Genomic_DNA"/>
</dbReference>
<gene>
    <name evidence="2" type="ORF">IZT61_00795</name>
</gene>
<dbReference type="AlphaFoldDB" id="A0A7S9KZS7"/>
<feature type="transmembrane region" description="Helical" evidence="1">
    <location>
        <begin position="6"/>
        <end position="30"/>
    </location>
</feature>
<evidence type="ECO:0000313" key="3">
    <source>
        <dbReference type="Proteomes" id="UP000594759"/>
    </source>
</evidence>
<name>A0A7S9KZS7_9SPHI</name>
<dbReference type="RefSeq" id="WP_196099318.1">
    <property type="nucleotide sequence ID" value="NZ_CP064939.1"/>
</dbReference>
<reference evidence="2 3" key="1">
    <citation type="submission" date="2020-11" db="EMBL/GenBank/DDBJ databases">
        <title>Pedobacter endophytica, an endophytic bacteria isolated form Carex pumila.</title>
        <authorList>
            <person name="Peng Y."/>
            <person name="Jiang L."/>
            <person name="Lee J."/>
        </authorList>
    </citation>
    <scope>NUCLEOTIDE SEQUENCE [LARGE SCALE GENOMIC DNA]</scope>
    <source>
        <strain evidence="2 3">JBR3-12</strain>
    </source>
</reference>
<feature type="transmembrane region" description="Helical" evidence="1">
    <location>
        <begin position="60"/>
        <end position="81"/>
    </location>
</feature>
<organism evidence="2 3">
    <name type="scientific">Pedobacter endophyticus</name>
    <dbReference type="NCBI Taxonomy" id="2789740"/>
    <lineage>
        <taxon>Bacteria</taxon>
        <taxon>Pseudomonadati</taxon>
        <taxon>Bacteroidota</taxon>
        <taxon>Sphingobacteriia</taxon>
        <taxon>Sphingobacteriales</taxon>
        <taxon>Sphingobacteriaceae</taxon>
        <taxon>Pedobacter</taxon>
    </lineage>
</organism>
<keyword evidence="1" id="KW-0472">Membrane</keyword>
<feature type="transmembrane region" description="Helical" evidence="1">
    <location>
        <begin position="37"/>
        <end position="54"/>
    </location>
</feature>
<dbReference type="KEGG" id="pex:IZT61_00795"/>
<protein>
    <submittedName>
        <fullName evidence="2">Uncharacterized protein</fullName>
    </submittedName>
</protein>
<sequence>MKQNKFYLITSSIFLIFGLLIFFLAGYSFLGVSVIDLFLAMMVIAYVTSFIAMIKDRTSIIAWFLLIINSIIAICIIYFLTHFKMKL</sequence>
<evidence type="ECO:0000256" key="1">
    <source>
        <dbReference type="SAM" id="Phobius"/>
    </source>
</evidence>
<keyword evidence="1" id="KW-1133">Transmembrane helix</keyword>
<evidence type="ECO:0000313" key="2">
    <source>
        <dbReference type="EMBL" id="QPH39855.1"/>
    </source>
</evidence>